<dbReference type="AlphaFoldDB" id="A0AAJ6B975"/>
<dbReference type="PROSITE" id="PS51892">
    <property type="entry name" value="SUBTILASE"/>
    <property type="match status" value="1"/>
</dbReference>
<comment type="similarity">
    <text evidence="1 5">Belongs to the peptidase S8 family.</text>
</comment>
<dbReference type="PANTHER" id="PTHR43806">
    <property type="entry name" value="PEPTIDASE S8"/>
    <property type="match status" value="1"/>
</dbReference>
<keyword evidence="4 5" id="KW-0720">Serine protease</keyword>
<keyword evidence="3 5" id="KW-0378">Hydrolase</keyword>
<dbReference type="EMBL" id="CP119313">
    <property type="protein sequence ID" value="WEK21664.1"/>
    <property type="molecule type" value="Genomic_DNA"/>
</dbReference>
<evidence type="ECO:0000313" key="8">
    <source>
        <dbReference type="Proteomes" id="UP001214530"/>
    </source>
</evidence>
<protein>
    <submittedName>
        <fullName evidence="7">S8 family peptidase</fullName>
    </submittedName>
</protein>
<evidence type="ECO:0000313" key="7">
    <source>
        <dbReference type="EMBL" id="WEK21664.1"/>
    </source>
</evidence>
<evidence type="ECO:0000256" key="1">
    <source>
        <dbReference type="ARBA" id="ARBA00011073"/>
    </source>
</evidence>
<evidence type="ECO:0000256" key="4">
    <source>
        <dbReference type="ARBA" id="ARBA00022825"/>
    </source>
</evidence>
<dbReference type="GO" id="GO:0006508">
    <property type="term" value="P:proteolysis"/>
    <property type="evidence" value="ECO:0007669"/>
    <property type="project" value="UniProtKB-KW"/>
</dbReference>
<evidence type="ECO:0000256" key="3">
    <source>
        <dbReference type="ARBA" id="ARBA00022801"/>
    </source>
</evidence>
<dbReference type="InterPro" id="IPR036852">
    <property type="entry name" value="Peptidase_S8/S53_dom_sf"/>
</dbReference>
<dbReference type="InterPro" id="IPR000209">
    <property type="entry name" value="Peptidase_S8/S53_dom"/>
</dbReference>
<dbReference type="InterPro" id="IPR023828">
    <property type="entry name" value="Peptidase_S8_Ser-AS"/>
</dbReference>
<accession>A0AAJ6B975</accession>
<proteinExistence type="inferred from homology"/>
<dbReference type="InterPro" id="IPR050131">
    <property type="entry name" value="Peptidase_S8_subtilisin-like"/>
</dbReference>
<evidence type="ECO:0000259" key="6">
    <source>
        <dbReference type="Pfam" id="PF00082"/>
    </source>
</evidence>
<evidence type="ECO:0000256" key="2">
    <source>
        <dbReference type="ARBA" id="ARBA00022670"/>
    </source>
</evidence>
<feature type="active site" description="Charge relay system" evidence="5">
    <location>
        <position position="166"/>
    </location>
</feature>
<dbReference type="Gene3D" id="3.40.50.200">
    <property type="entry name" value="Peptidase S8/S53 domain"/>
    <property type="match status" value="1"/>
</dbReference>
<dbReference type="CDD" id="cd07487">
    <property type="entry name" value="Peptidases_S8_1"/>
    <property type="match status" value="1"/>
</dbReference>
<dbReference type="PRINTS" id="PR00723">
    <property type="entry name" value="SUBTILISIN"/>
</dbReference>
<reference evidence="7" key="1">
    <citation type="submission" date="2023-03" db="EMBL/GenBank/DDBJ databases">
        <title>Andean soil-derived lignocellulolytic bacterial consortium as a source of novel taxa and putative plastic-active enzymes.</title>
        <authorList>
            <person name="Diaz-Garcia L."/>
            <person name="Chuvochina M."/>
            <person name="Feuerriegel G."/>
            <person name="Bunk B."/>
            <person name="Sproer C."/>
            <person name="Streit W.R."/>
            <person name="Rodriguez L.M."/>
            <person name="Overmann J."/>
            <person name="Jimenez D.J."/>
        </authorList>
    </citation>
    <scope>NUCLEOTIDE SEQUENCE</scope>
    <source>
        <strain evidence="7">MAG 3858</strain>
    </source>
</reference>
<feature type="active site" description="Charge relay system" evidence="5">
    <location>
        <position position="440"/>
    </location>
</feature>
<dbReference type="Proteomes" id="UP001214530">
    <property type="component" value="Chromosome"/>
</dbReference>
<dbReference type="PROSITE" id="PS00137">
    <property type="entry name" value="SUBTILASE_HIS"/>
    <property type="match status" value="1"/>
</dbReference>
<dbReference type="InterPro" id="IPR022398">
    <property type="entry name" value="Peptidase_S8_His-AS"/>
</dbReference>
<gene>
    <name evidence="7" type="ORF">P0Y49_11010</name>
</gene>
<dbReference type="GO" id="GO:0004252">
    <property type="term" value="F:serine-type endopeptidase activity"/>
    <property type="evidence" value="ECO:0007669"/>
    <property type="project" value="UniProtKB-UniRule"/>
</dbReference>
<sequence length="499" mass="55033">MNEKSKKEMSEEDLDKFNADKLDKTIIALPLLDLIDKKPDGVLDIIIDMNLNYMGGRSAARKKVIKLIEELRKEQISKFPEKETNGFHIKQAKTKLSPQYVFASMSAGLIKALIVLDRRKDPAIYKVWLDFEVQSQTMISVSTVKADAARYSFSATGENITWAVMDSGIDFSHPHFDLHQNKSKSYHLDLHTDDKPFEDDFGHGTHVAGIIAGELISGRKGKHKNVSWLLKSKDENGDAVYEKRKLEKISGMAPKCRLVSLKVLGSDGKGQASSLIAAIGHIQEINNYGRDIKIHGVNMSLGYSFDPEWFACGQSPLCVEVNRLVKSGVVVVVAAGNTGYGFVSTKFNDRMSMGLALSINDPGNAELAITVGSTHREMPHTFGVSYFSSKGPTGDGRMKPDLVAPGEKIVSCAAGLKKQAYLDKVGNDKDFYYLQESGTSMAAPHVSGVIAAFLSIRREYIGQPEKVKEIFTTTATDLKRDPYFQGKGLLDLMRAIQSI</sequence>
<feature type="active site" description="Charge relay system" evidence="5">
    <location>
        <position position="203"/>
    </location>
</feature>
<evidence type="ECO:0000256" key="5">
    <source>
        <dbReference type="PROSITE-ProRule" id="PRU01240"/>
    </source>
</evidence>
<name>A0AAJ6B975_9SPHI</name>
<dbReference type="InterPro" id="IPR015500">
    <property type="entry name" value="Peptidase_S8_subtilisin-rel"/>
</dbReference>
<dbReference type="Pfam" id="PF00082">
    <property type="entry name" value="Peptidase_S8"/>
    <property type="match status" value="1"/>
</dbReference>
<feature type="domain" description="Peptidase S8/S53" evidence="6">
    <location>
        <begin position="157"/>
        <end position="480"/>
    </location>
</feature>
<dbReference type="PROSITE" id="PS00138">
    <property type="entry name" value="SUBTILASE_SER"/>
    <property type="match status" value="1"/>
</dbReference>
<keyword evidence="2 5" id="KW-0645">Protease</keyword>
<dbReference type="SUPFAM" id="SSF52743">
    <property type="entry name" value="Subtilisin-like"/>
    <property type="match status" value="1"/>
</dbReference>
<organism evidence="7 8">
    <name type="scientific">Candidatus Pedobacter colombiensis</name>
    <dbReference type="NCBI Taxonomy" id="3121371"/>
    <lineage>
        <taxon>Bacteria</taxon>
        <taxon>Pseudomonadati</taxon>
        <taxon>Bacteroidota</taxon>
        <taxon>Sphingobacteriia</taxon>
        <taxon>Sphingobacteriales</taxon>
        <taxon>Sphingobacteriaceae</taxon>
        <taxon>Pedobacter</taxon>
    </lineage>
</organism>
<dbReference type="PANTHER" id="PTHR43806:SF11">
    <property type="entry name" value="CEREVISIN-RELATED"/>
    <property type="match status" value="1"/>
</dbReference>